<evidence type="ECO:0000313" key="2">
    <source>
        <dbReference type="Proteomes" id="UP000326178"/>
    </source>
</evidence>
<dbReference type="EMBL" id="CP023702">
    <property type="protein sequence ID" value="QEU72697.1"/>
    <property type="molecule type" value="Genomic_DNA"/>
</dbReference>
<name>A0A5J6FAC9_9ACTN</name>
<gene>
    <name evidence="1" type="ORF">CP967_12470</name>
</gene>
<sequence length="445" mass="45962">MTTQILTATGTRATALLAAALDSGRLGDADRRVLLLTGTGTAPEAAPPASAMPGFESLRARFDDVLSYDDAIAPLHPSGWVPRADDAPLWERHLRRLWGLGDDTLELVVESLHTGPARALAAVFTGTPVDVYATGSGAHAPTGAKIPPLTGTRVRRLIHPGVFPGLGVRLLSEYGAEPLAVPASAQIEVYTGLAEAAGGLPGVSAPALLIGEGLAEAGLLTGEEERELHLGAVRALAALGHTRVVFAPHDASPVPWAEALVAEAEGLGAGLTVLDAASAGAPVLPEVLCLRLRPAVAVGSFSPGLLAASALFGVPVATVGTGALLEGLTPYEHDARVPVTLADAVLPALDGRTPPAVVGSGAAAEQDGLVAAVAFAMQPRVRPDLRPAAELYLSTRLTARTWRYFKRRRLASLALPGVVPARLAPLRRSPALRRLARRARALKRG</sequence>
<reference evidence="1 2" key="1">
    <citation type="submission" date="2017-09" db="EMBL/GenBank/DDBJ databases">
        <authorList>
            <person name="Lee N."/>
            <person name="Cho B.-K."/>
        </authorList>
    </citation>
    <scope>NUCLEOTIDE SEQUENCE [LARGE SCALE GENOMIC DNA]</scope>
    <source>
        <strain evidence="1 2">ATCC 12769</strain>
    </source>
</reference>
<dbReference type="OrthoDB" id="3723482at2"/>
<keyword evidence="2" id="KW-1185">Reference proteome</keyword>
<evidence type="ECO:0000313" key="1">
    <source>
        <dbReference type="EMBL" id="QEU72697.1"/>
    </source>
</evidence>
<dbReference type="Proteomes" id="UP000326178">
    <property type="component" value="Chromosome"/>
</dbReference>
<proteinExistence type="predicted"/>
<dbReference type="KEGG" id="snk:CP967_12470"/>
<dbReference type="InterPro" id="IPR010866">
    <property type="entry name" value="A-2_8-polyST"/>
</dbReference>
<protein>
    <submittedName>
        <fullName evidence="1">Uncharacterized protein</fullName>
    </submittedName>
</protein>
<organism evidence="1 2">
    <name type="scientific">Streptomyces nitrosporeus</name>
    <dbReference type="NCBI Taxonomy" id="28894"/>
    <lineage>
        <taxon>Bacteria</taxon>
        <taxon>Bacillati</taxon>
        <taxon>Actinomycetota</taxon>
        <taxon>Actinomycetes</taxon>
        <taxon>Kitasatosporales</taxon>
        <taxon>Streptomycetaceae</taxon>
        <taxon>Streptomyces</taxon>
    </lineage>
</organism>
<accession>A0A5J6FAC9</accession>
<dbReference type="AlphaFoldDB" id="A0A5J6FAC9"/>
<dbReference type="Pfam" id="PF07388">
    <property type="entry name" value="A-2_8-polyST"/>
    <property type="match status" value="1"/>
</dbReference>
<dbReference type="RefSeq" id="WP_150488049.1">
    <property type="nucleotide sequence ID" value="NZ_BMUV01000001.1"/>
</dbReference>